<keyword evidence="2" id="KW-1185">Reference proteome</keyword>
<dbReference type="Proteomes" id="UP000807159">
    <property type="component" value="Chromosome 14"/>
</dbReference>
<comment type="caution">
    <text evidence="1">The sequence shown here is derived from an EMBL/GenBank/DDBJ whole genome shotgun (WGS) entry which is preliminary data.</text>
</comment>
<gene>
    <name evidence="1" type="ORF">H0E87_023996</name>
</gene>
<protein>
    <submittedName>
        <fullName evidence="1">Uncharacterized protein</fullName>
    </submittedName>
</protein>
<evidence type="ECO:0000313" key="2">
    <source>
        <dbReference type="Proteomes" id="UP000807159"/>
    </source>
</evidence>
<reference evidence="1" key="1">
    <citation type="journal article" date="2021" name="J. Hered.">
        <title>Genome Assembly of Salicaceae Populus deltoides (Eastern Cottonwood) I-69 Based on Nanopore Sequencing and Hi-C Technologies.</title>
        <authorList>
            <person name="Bai S."/>
            <person name="Wu H."/>
            <person name="Zhang J."/>
            <person name="Pan Z."/>
            <person name="Zhao W."/>
            <person name="Li Z."/>
            <person name="Tong C."/>
        </authorList>
    </citation>
    <scope>NUCLEOTIDE SEQUENCE</scope>
    <source>
        <tissue evidence="1">Leaf</tissue>
    </source>
</reference>
<dbReference type="AlphaFoldDB" id="A0A8T2X7P4"/>
<dbReference type="EMBL" id="JACEGQ020000014">
    <property type="protein sequence ID" value="KAH8488141.1"/>
    <property type="molecule type" value="Genomic_DNA"/>
</dbReference>
<organism evidence="1 2">
    <name type="scientific">Populus deltoides</name>
    <name type="common">Eastern poplar</name>
    <name type="synonym">Eastern cottonwood</name>
    <dbReference type="NCBI Taxonomy" id="3696"/>
    <lineage>
        <taxon>Eukaryota</taxon>
        <taxon>Viridiplantae</taxon>
        <taxon>Streptophyta</taxon>
        <taxon>Embryophyta</taxon>
        <taxon>Tracheophyta</taxon>
        <taxon>Spermatophyta</taxon>
        <taxon>Magnoliopsida</taxon>
        <taxon>eudicotyledons</taxon>
        <taxon>Gunneridae</taxon>
        <taxon>Pentapetalae</taxon>
        <taxon>rosids</taxon>
        <taxon>fabids</taxon>
        <taxon>Malpighiales</taxon>
        <taxon>Salicaceae</taxon>
        <taxon>Saliceae</taxon>
        <taxon>Populus</taxon>
    </lineage>
</organism>
<feature type="non-terminal residue" evidence="1">
    <location>
        <position position="1"/>
    </location>
</feature>
<sequence length="70" mass="7198">GSLAIKTIGAEEGIAVIVRGKLHPIEGIGAEAKNPRGAIEKPDAGCISEELAGRIGNVVADMFTVGREED</sequence>
<proteinExistence type="predicted"/>
<name>A0A8T2X7P4_POPDE</name>
<accession>A0A8T2X7P4</accession>
<evidence type="ECO:0000313" key="1">
    <source>
        <dbReference type="EMBL" id="KAH8488141.1"/>
    </source>
</evidence>